<keyword evidence="6 10" id="KW-0378">Hydrolase</keyword>
<dbReference type="InterPro" id="IPR011118">
    <property type="entry name" value="Tannase/feruloyl_esterase"/>
</dbReference>
<dbReference type="OrthoDB" id="3039123at2759"/>
<evidence type="ECO:0000256" key="5">
    <source>
        <dbReference type="ARBA" id="ARBA00022729"/>
    </source>
</evidence>
<dbReference type="SUPFAM" id="SSF53474">
    <property type="entry name" value="alpha/beta-Hydrolases"/>
    <property type="match status" value="2"/>
</dbReference>
<comment type="catalytic activity">
    <reaction evidence="9">
        <text>feruloyl-polysaccharide + H2O = ferulate + polysaccharide.</text>
        <dbReference type="EC" id="3.1.1.73"/>
    </reaction>
</comment>
<accession>A0A8H3PK49</accession>
<feature type="chain" id="PRO_5034338357" description="Carboxylic ester hydrolase" evidence="11">
    <location>
        <begin position="16"/>
        <end position="510"/>
    </location>
</feature>
<dbReference type="PANTHER" id="PTHR33938">
    <property type="entry name" value="FERULOYL ESTERASE B-RELATED"/>
    <property type="match status" value="1"/>
</dbReference>
<protein>
    <recommendedName>
        <fullName evidence="10">Carboxylic ester hydrolase</fullName>
        <ecNumber evidence="10">3.1.1.-</ecNumber>
    </recommendedName>
</protein>
<evidence type="ECO:0000256" key="9">
    <source>
        <dbReference type="ARBA" id="ARBA00034075"/>
    </source>
</evidence>
<keyword evidence="4" id="KW-0479">Metal-binding</keyword>
<evidence type="ECO:0000313" key="13">
    <source>
        <dbReference type="Proteomes" id="UP000664534"/>
    </source>
</evidence>
<evidence type="ECO:0000256" key="11">
    <source>
        <dbReference type="SAM" id="SignalP"/>
    </source>
</evidence>
<reference evidence="12" key="1">
    <citation type="submission" date="2021-03" db="EMBL/GenBank/DDBJ databases">
        <authorList>
            <person name="Tagirdzhanova G."/>
        </authorList>
    </citation>
    <scope>NUCLEOTIDE SEQUENCE</scope>
</reference>
<comment type="similarity">
    <text evidence="1 10">Belongs to the tannase family.</text>
</comment>
<keyword evidence="3" id="KW-0119">Carbohydrate metabolism</keyword>
<evidence type="ECO:0000256" key="2">
    <source>
        <dbReference type="ARBA" id="ARBA00022487"/>
    </source>
</evidence>
<evidence type="ECO:0000313" key="12">
    <source>
        <dbReference type="EMBL" id="CAF9942424.1"/>
    </source>
</evidence>
<dbReference type="GO" id="GO:0045493">
    <property type="term" value="P:xylan catabolic process"/>
    <property type="evidence" value="ECO:0007669"/>
    <property type="project" value="UniProtKB-KW"/>
</dbReference>
<keyword evidence="8" id="KW-1015">Disulfide bond</keyword>
<dbReference type="EC" id="3.1.1.-" evidence="10"/>
<dbReference type="Proteomes" id="UP000664534">
    <property type="component" value="Unassembled WGS sequence"/>
</dbReference>
<name>A0A8H3PK49_9LECA</name>
<keyword evidence="3" id="KW-0858">Xylan degradation</keyword>
<feature type="signal peptide" evidence="11">
    <location>
        <begin position="1"/>
        <end position="15"/>
    </location>
</feature>
<sequence length="510" mass="56316">MACCLTLWLPFAVHAVSNFRDKCLSFTPEAYIYNSSRHVLEYVAAGTNLTFPDNDPTCARPSQLVAVDLCRVALLIPTSSRSSVIFELWLPEYWSERFLATGNGGIDGCIRYEDLAYTTQNSFAAVGSNNGHNGTTAITMYHNPDIVTDFAWRSLHTITVAGKTLTNLFYDKAYKKSYYLGCSLGGRQGIKAADMFPSDFDGIVAGSPALDFNNLQSWRASFFPITGPANSSGFISEATWSTLIHGEVLNQCDGLDGVFDGIIEDPDLCNFRPEALLCKKNTSTNCLTAAQVEIVRQIFSPLYGENGTLIYPAMQPGSEILASQNLYAGKPFSYSKSWFQYVVYNPSWNASTFNIHDAAVAETLNPSNIRTWPDNLDGFRNRGGKMISYHGGQDNQITSFDTERFYNYFSRATQATSDELDYFFRFFRVPGMFHCNSGPGAWVIGQEGGPGAAGVPFTSAYNVLAAVVRWVENGTAVEDIVGTKFVNDTVSLGVDYQHRHCKYDSSLLDL</sequence>
<evidence type="ECO:0000256" key="4">
    <source>
        <dbReference type="ARBA" id="ARBA00022723"/>
    </source>
</evidence>
<gene>
    <name evidence="12" type="primary">FAEB2</name>
    <name evidence="12" type="ORF">IMSHALPRED_003674</name>
</gene>
<dbReference type="GO" id="GO:0046872">
    <property type="term" value="F:metal ion binding"/>
    <property type="evidence" value="ECO:0007669"/>
    <property type="project" value="UniProtKB-KW"/>
</dbReference>
<evidence type="ECO:0000256" key="3">
    <source>
        <dbReference type="ARBA" id="ARBA00022651"/>
    </source>
</evidence>
<keyword evidence="13" id="KW-1185">Reference proteome</keyword>
<dbReference type="InterPro" id="IPR029058">
    <property type="entry name" value="AB_hydrolase_fold"/>
</dbReference>
<keyword evidence="2" id="KW-0719">Serine esterase</keyword>
<dbReference type="AlphaFoldDB" id="A0A8H3PK49"/>
<keyword evidence="5 11" id="KW-0732">Signal</keyword>
<organism evidence="12 13">
    <name type="scientific">Imshaugia aleurites</name>
    <dbReference type="NCBI Taxonomy" id="172621"/>
    <lineage>
        <taxon>Eukaryota</taxon>
        <taxon>Fungi</taxon>
        <taxon>Dikarya</taxon>
        <taxon>Ascomycota</taxon>
        <taxon>Pezizomycotina</taxon>
        <taxon>Lecanoromycetes</taxon>
        <taxon>OSLEUM clade</taxon>
        <taxon>Lecanoromycetidae</taxon>
        <taxon>Lecanorales</taxon>
        <taxon>Lecanorineae</taxon>
        <taxon>Parmeliaceae</taxon>
        <taxon>Imshaugia</taxon>
    </lineage>
</organism>
<dbReference type="Pfam" id="PF07519">
    <property type="entry name" value="Tannase"/>
    <property type="match status" value="1"/>
</dbReference>
<evidence type="ECO:0000256" key="6">
    <source>
        <dbReference type="ARBA" id="ARBA00022801"/>
    </source>
</evidence>
<evidence type="ECO:0000256" key="1">
    <source>
        <dbReference type="ARBA" id="ARBA00006249"/>
    </source>
</evidence>
<evidence type="ECO:0000256" key="10">
    <source>
        <dbReference type="RuleBase" id="RU361238"/>
    </source>
</evidence>
<dbReference type="EMBL" id="CAJPDT010000185">
    <property type="protein sequence ID" value="CAF9942424.1"/>
    <property type="molecule type" value="Genomic_DNA"/>
</dbReference>
<proteinExistence type="inferred from homology"/>
<keyword evidence="3" id="KW-0624">Polysaccharide degradation</keyword>
<keyword evidence="7" id="KW-0106">Calcium</keyword>
<evidence type="ECO:0000256" key="7">
    <source>
        <dbReference type="ARBA" id="ARBA00022837"/>
    </source>
</evidence>
<comment type="caution">
    <text evidence="12">The sequence shown here is derived from an EMBL/GenBank/DDBJ whole genome shotgun (WGS) entry which is preliminary data.</text>
</comment>
<dbReference type="GO" id="GO:0030600">
    <property type="term" value="F:feruloyl esterase activity"/>
    <property type="evidence" value="ECO:0007669"/>
    <property type="project" value="UniProtKB-EC"/>
</dbReference>
<evidence type="ECO:0000256" key="8">
    <source>
        <dbReference type="ARBA" id="ARBA00023157"/>
    </source>
</evidence>
<dbReference type="PANTHER" id="PTHR33938:SF15">
    <property type="entry name" value="FERULOYL ESTERASE B-RELATED"/>
    <property type="match status" value="1"/>
</dbReference>